<dbReference type="Proteomes" id="UP000823775">
    <property type="component" value="Unassembled WGS sequence"/>
</dbReference>
<evidence type="ECO:0000259" key="1">
    <source>
        <dbReference type="Pfam" id="PF23156"/>
    </source>
</evidence>
<gene>
    <name evidence="2" type="ORF">HAX54_020736</name>
</gene>
<organism evidence="2 3">
    <name type="scientific">Datura stramonium</name>
    <name type="common">Jimsonweed</name>
    <name type="synonym">Common thornapple</name>
    <dbReference type="NCBI Taxonomy" id="4076"/>
    <lineage>
        <taxon>Eukaryota</taxon>
        <taxon>Viridiplantae</taxon>
        <taxon>Streptophyta</taxon>
        <taxon>Embryophyta</taxon>
        <taxon>Tracheophyta</taxon>
        <taxon>Spermatophyta</taxon>
        <taxon>Magnoliopsida</taxon>
        <taxon>eudicotyledons</taxon>
        <taxon>Gunneridae</taxon>
        <taxon>Pentapetalae</taxon>
        <taxon>asterids</taxon>
        <taxon>lamiids</taxon>
        <taxon>Solanales</taxon>
        <taxon>Solanaceae</taxon>
        <taxon>Solanoideae</taxon>
        <taxon>Datureae</taxon>
        <taxon>Datura</taxon>
    </lineage>
</organism>
<dbReference type="InterPro" id="IPR055482">
    <property type="entry name" value="DUF7054"/>
</dbReference>
<reference evidence="2 3" key="1">
    <citation type="journal article" date="2021" name="BMC Genomics">
        <title>Datura genome reveals duplications of psychoactive alkaloid biosynthetic genes and high mutation rate following tissue culture.</title>
        <authorList>
            <person name="Rajewski A."/>
            <person name="Carter-House D."/>
            <person name="Stajich J."/>
            <person name="Litt A."/>
        </authorList>
    </citation>
    <scope>NUCLEOTIDE SEQUENCE [LARGE SCALE GENOMIC DNA]</scope>
    <source>
        <strain evidence="2">AR-01</strain>
    </source>
</reference>
<dbReference type="InterPro" id="IPR040358">
    <property type="entry name" value="At4g22758-like"/>
</dbReference>
<sequence>MTSSLSSKNRHATSVQDNRALRSLAVAHTNPATTGIMAGNAMTASCAGEKKQYKLTKLLLNVNIQNSLGPVHVVMPPENTVGELIRVAIEIYVKEKRRPLLPSSDPLCYELHYSQFSLENLKREEKVVNLGCRSFFLCPKPNTSSSCANKAKATPRSLPLTKLLDFVL</sequence>
<dbReference type="PANTHER" id="PTHR33270">
    <property type="entry name" value="BNAC05G50380D PROTEIN"/>
    <property type="match status" value="1"/>
</dbReference>
<dbReference type="PANTHER" id="PTHR33270:SF7">
    <property type="entry name" value="SNRNP25 UBIQUITIN-LIKE DOMAIN-CONTAINING PROTEIN"/>
    <property type="match status" value="1"/>
</dbReference>
<protein>
    <recommendedName>
        <fullName evidence="1">DUF7054 domain-containing protein</fullName>
    </recommendedName>
</protein>
<comment type="caution">
    <text evidence="2">The sequence shown here is derived from an EMBL/GenBank/DDBJ whole genome shotgun (WGS) entry which is preliminary data.</text>
</comment>
<accession>A0ABS8RJG6</accession>
<proteinExistence type="predicted"/>
<dbReference type="EMBL" id="JACEIK010000025">
    <property type="protein sequence ID" value="MCD7446958.1"/>
    <property type="molecule type" value="Genomic_DNA"/>
</dbReference>
<keyword evidence="3" id="KW-1185">Reference proteome</keyword>
<name>A0ABS8RJG6_DATST</name>
<evidence type="ECO:0000313" key="2">
    <source>
        <dbReference type="EMBL" id="MCD7446958.1"/>
    </source>
</evidence>
<feature type="domain" description="DUF7054" evidence="1">
    <location>
        <begin position="54"/>
        <end position="138"/>
    </location>
</feature>
<evidence type="ECO:0000313" key="3">
    <source>
        <dbReference type="Proteomes" id="UP000823775"/>
    </source>
</evidence>
<dbReference type="Pfam" id="PF23156">
    <property type="entry name" value="DUF7054"/>
    <property type="match status" value="1"/>
</dbReference>